<keyword evidence="3" id="KW-0804">Transcription</keyword>
<comment type="caution">
    <text evidence="5">The sequence shown here is derived from an EMBL/GenBank/DDBJ whole genome shotgun (WGS) entry which is preliminary data.</text>
</comment>
<keyword evidence="6" id="KW-1185">Reference proteome</keyword>
<evidence type="ECO:0000256" key="2">
    <source>
        <dbReference type="ARBA" id="ARBA00023015"/>
    </source>
</evidence>
<dbReference type="SUPFAM" id="SSF52794">
    <property type="entry name" value="PTS system IIB component-like"/>
    <property type="match status" value="1"/>
</dbReference>
<evidence type="ECO:0000256" key="3">
    <source>
        <dbReference type="ARBA" id="ARBA00023163"/>
    </source>
</evidence>
<keyword evidence="1" id="KW-0808">Transferase</keyword>
<dbReference type="Pfam" id="PF00359">
    <property type="entry name" value="PTS_EIIA_2"/>
    <property type="match status" value="1"/>
</dbReference>
<dbReference type="PROSITE" id="PS51094">
    <property type="entry name" value="PTS_EIIA_TYPE_2"/>
    <property type="match status" value="1"/>
</dbReference>
<organism evidence="5 6">
    <name type="scientific">Williamsoniiplasma lucivorax</name>
    <dbReference type="NCBI Taxonomy" id="209274"/>
    <lineage>
        <taxon>Bacteria</taxon>
        <taxon>Bacillati</taxon>
        <taxon>Mycoplasmatota</taxon>
        <taxon>Mollicutes</taxon>
        <taxon>Entomoplasmatales</taxon>
        <taxon>Williamsoniiplasma</taxon>
    </lineage>
</organism>
<evidence type="ECO:0000259" key="4">
    <source>
        <dbReference type="PROSITE" id="PS51094"/>
    </source>
</evidence>
<dbReference type="GO" id="GO:0008982">
    <property type="term" value="F:protein-N(PI)-phosphohistidine-sugar phosphotransferase activity"/>
    <property type="evidence" value="ECO:0007669"/>
    <property type="project" value="InterPro"/>
</dbReference>
<dbReference type="InterPro" id="IPR050661">
    <property type="entry name" value="BglG_antiterminators"/>
</dbReference>
<evidence type="ECO:0000256" key="1">
    <source>
        <dbReference type="ARBA" id="ARBA00022679"/>
    </source>
</evidence>
<dbReference type="AlphaFoldDB" id="A0A2S5RCU7"/>
<evidence type="ECO:0000313" key="5">
    <source>
        <dbReference type="EMBL" id="PPE05159.1"/>
    </source>
</evidence>
<gene>
    <name evidence="5" type="ORF">ELUCI_v1c06950</name>
</gene>
<dbReference type="Proteomes" id="UP000237865">
    <property type="component" value="Unassembled WGS sequence"/>
</dbReference>
<dbReference type="InterPro" id="IPR036095">
    <property type="entry name" value="PTS_EIIB-like_sf"/>
</dbReference>
<dbReference type="GO" id="GO:0009401">
    <property type="term" value="P:phosphoenolpyruvate-dependent sugar phosphotransferase system"/>
    <property type="evidence" value="ECO:0007669"/>
    <property type="project" value="InterPro"/>
</dbReference>
<keyword evidence="2" id="KW-0805">Transcription regulation</keyword>
<dbReference type="PANTHER" id="PTHR30185">
    <property type="entry name" value="CRYPTIC BETA-GLUCOSIDE BGL OPERON ANTITERMINATOR"/>
    <property type="match status" value="1"/>
</dbReference>
<dbReference type="PANTHER" id="PTHR30185:SF18">
    <property type="entry name" value="TRANSCRIPTIONAL REGULATOR MTLR"/>
    <property type="match status" value="1"/>
</dbReference>
<dbReference type="STRING" id="1399797.GCA_000518285_01730"/>
<dbReference type="SUPFAM" id="SSF55804">
    <property type="entry name" value="Phoshotransferase/anion transport protein"/>
    <property type="match status" value="1"/>
</dbReference>
<protein>
    <submittedName>
        <fullName evidence="5">PTS system, mannitol-specific IIA component</fullName>
    </submittedName>
</protein>
<reference evidence="5 6" key="1">
    <citation type="submission" date="2017-11" db="EMBL/GenBank/DDBJ databases">
        <title>Genome sequence of Entomoplasma lucivorax PIPN-2 (ATCC 49196).</title>
        <authorList>
            <person name="Lo W.-S."/>
            <person name="Gasparich G.E."/>
            <person name="Kuo C.-H."/>
        </authorList>
    </citation>
    <scope>NUCLEOTIDE SEQUENCE [LARGE SCALE GENOMIC DNA]</scope>
    <source>
        <strain evidence="5 6">PIPN-2</strain>
    </source>
</reference>
<dbReference type="InterPro" id="IPR002178">
    <property type="entry name" value="PTS_EIIA_type-2_dom"/>
</dbReference>
<dbReference type="Gene3D" id="3.40.50.2300">
    <property type="match status" value="1"/>
</dbReference>
<dbReference type="PROSITE" id="PS00372">
    <property type="entry name" value="PTS_EIIA_TYPE_2_HIS"/>
    <property type="match status" value="1"/>
</dbReference>
<evidence type="ECO:0000313" key="6">
    <source>
        <dbReference type="Proteomes" id="UP000237865"/>
    </source>
</evidence>
<dbReference type="Pfam" id="PF02302">
    <property type="entry name" value="PTS_IIB"/>
    <property type="match status" value="1"/>
</dbReference>
<accession>A0A2S5RCU7</accession>
<dbReference type="InterPro" id="IPR003501">
    <property type="entry name" value="PTS_EIIB_2/3"/>
</dbReference>
<feature type="domain" description="PTS EIIA type-2" evidence="4">
    <location>
        <begin position="480"/>
        <end position="616"/>
    </location>
</feature>
<dbReference type="RefSeq" id="WP_028126931.1">
    <property type="nucleotide sequence ID" value="NZ_PHNE01000004.1"/>
</dbReference>
<dbReference type="Gene3D" id="3.40.930.10">
    <property type="entry name" value="Mannitol-specific EII, Chain A"/>
    <property type="match status" value="1"/>
</dbReference>
<dbReference type="CDD" id="cd00211">
    <property type="entry name" value="PTS_IIA_fru"/>
    <property type="match status" value="1"/>
</dbReference>
<name>A0A2S5RCU7_9MOLU</name>
<dbReference type="EMBL" id="PHNE01000004">
    <property type="protein sequence ID" value="PPE05159.1"/>
    <property type="molecule type" value="Genomic_DNA"/>
</dbReference>
<dbReference type="InterPro" id="IPR016152">
    <property type="entry name" value="PTrfase/Anion_transptr"/>
</dbReference>
<sequence length="616" mass="72526">MKKERQNKLLYIFLSYKTINKYILKNHLEISFKTLERDISELNDFLKPIKAYINKIDDTYALVNPQTNLILDFTKLHDEFLLISERLIFIMLEIYKNEKVLQTYLLEDLDIGKNILLDDLQMLDIILRKYHLKLVIDKKGVSINDFILDAIIPIVSDIVLDHLLVKKNLVLFQNSDLSLMFSEYIYNKLVRYFKIDNFKIVHQYLLDLIIDKKNLSEMNIVFITIKITFYLNHSKNKLFDITNKINFEKGLKCLYMSSDDRQLLNTLFLEKEAETQVTNCVAIIKENFAQLFNQNIVFDNYIEERITKHLIANLFIQKIDPLLIEHYKENLFKYKNTYYEIFKIINDAIESQFLEQEQNLALVYEIFMHLIIWLNIQFENANLKILTICIGGMGQSYMIKSYLQSLYPQAEIETSSLSSINKKIFSDYNLVISMINIEDSLHKNLIQVSLTAFLGGKTETNLMMNSKIYEHFIGANKIHKVFSIDNVLINQQVNNKEEGIMMCGNLLKELGYVTDDYIKSMLQRERQLTTYIGNYIAIPHGLNTHGIIENGIVLLHFKSPVYFDKEPVYFLVGLAGKDKEYFDAFYKISNKLLEINFIEELLKDPSKERIFKEFEL</sequence>
<proteinExistence type="predicted"/>